<feature type="compositionally biased region" description="Acidic residues" evidence="1">
    <location>
        <begin position="35"/>
        <end position="46"/>
    </location>
</feature>
<feature type="compositionally biased region" description="Gly residues" evidence="1">
    <location>
        <begin position="1"/>
        <end position="11"/>
    </location>
</feature>
<keyword evidence="3" id="KW-1185">Reference proteome</keyword>
<accession>A0A1Q3ENE1</accession>
<feature type="compositionally biased region" description="Basic and acidic residues" evidence="1">
    <location>
        <begin position="47"/>
        <end position="57"/>
    </location>
</feature>
<dbReference type="Proteomes" id="UP000188533">
    <property type="component" value="Unassembled WGS sequence"/>
</dbReference>
<reference evidence="2 3" key="1">
    <citation type="submission" date="2016-08" db="EMBL/GenBank/DDBJ databases">
        <authorList>
            <consortium name="Lentinula edodes genome sequencing consortium"/>
            <person name="Sakamoto Y."/>
            <person name="Nakade K."/>
            <person name="Sato S."/>
            <person name="Yoshida Y."/>
            <person name="Miyazaki K."/>
            <person name="Natsume S."/>
            <person name="Konno N."/>
        </authorList>
    </citation>
    <scope>NUCLEOTIDE SEQUENCE [LARGE SCALE GENOMIC DNA]</scope>
    <source>
        <strain evidence="2 3">NBRC 111202</strain>
    </source>
</reference>
<evidence type="ECO:0000313" key="3">
    <source>
        <dbReference type="Proteomes" id="UP000188533"/>
    </source>
</evidence>
<feature type="compositionally biased region" description="Basic and acidic residues" evidence="1">
    <location>
        <begin position="71"/>
        <end position="81"/>
    </location>
</feature>
<comment type="caution">
    <text evidence="2">The sequence shown here is derived from an EMBL/GenBank/DDBJ whole genome shotgun (WGS) entry which is preliminary data.</text>
</comment>
<proteinExistence type="predicted"/>
<evidence type="ECO:0000313" key="2">
    <source>
        <dbReference type="EMBL" id="GAW08701.1"/>
    </source>
</evidence>
<organism evidence="2 3">
    <name type="scientific">Lentinula edodes</name>
    <name type="common">Shiitake mushroom</name>
    <name type="synonym">Lentinus edodes</name>
    <dbReference type="NCBI Taxonomy" id="5353"/>
    <lineage>
        <taxon>Eukaryota</taxon>
        <taxon>Fungi</taxon>
        <taxon>Dikarya</taxon>
        <taxon>Basidiomycota</taxon>
        <taxon>Agaricomycotina</taxon>
        <taxon>Agaricomycetes</taxon>
        <taxon>Agaricomycetidae</taxon>
        <taxon>Agaricales</taxon>
        <taxon>Marasmiineae</taxon>
        <taxon>Omphalotaceae</taxon>
        <taxon>Lentinula</taxon>
    </lineage>
</organism>
<feature type="compositionally biased region" description="Basic residues" evidence="1">
    <location>
        <begin position="20"/>
        <end position="30"/>
    </location>
</feature>
<feature type="region of interest" description="Disordered" evidence="1">
    <location>
        <begin position="1"/>
        <end position="81"/>
    </location>
</feature>
<protein>
    <submittedName>
        <fullName evidence="2">Uncharacterized protein</fullName>
    </submittedName>
</protein>
<reference evidence="2 3" key="2">
    <citation type="submission" date="2017-02" db="EMBL/GenBank/DDBJ databases">
        <title>A genome survey and senescence transcriptome analysis in Lentinula edodes.</title>
        <authorList>
            <person name="Sakamoto Y."/>
            <person name="Nakade K."/>
            <person name="Sato S."/>
            <person name="Yoshida Y."/>
            <person name="Miyazaki K."/>
            <person name="Natsume S."/>
            <person name="Konno N."/>
        </authorList>
    </citation>
    <scope>NUCLEOTIDE SEQUENCE [LARGE SCALE GENOMIC DNA]</scope>
    <source>
        <strain evidence="2 3">NBRC 111202</strain>
    </source>
</reference>
<dbReference type="EMBL" id="BDGU01000698">
    <property type="protein sequence ID" value="GAW08701.1"/>
    <property type="molecule type" value="Genomic_DNA"/>
</dbReference>
<dbReference type="AlphaFoldDB" id="A0A1Q3ENE1"/>
<gene>
    <name evidence="2" type="ORF">LENED_010778</name>
</gene>
<evidence type="ECO:0000256" key="1">
    <source>
        <dbReference type="SAM" id="MobiDB-lite"/>
    </source>
</evidence>
<name>A0A1Q3ENE1_LENED</name>
<sequence>MSLMGMGGGPATAGPSRRTTNWRRPLKRRRIVEESKEEGEEEEDREVEEKEKETEKDGEGEEEETVPTEAQSEKGKERAVE</sequence>